<dbReference type="Proteomes" id="UP000612899">
    <property type="component" value="Unassembled WGS sequence"/>
</dbReference>
<dbReference type="EMBL" id="BONY01000010">
    <property type="protein sequence ID" value="GIH03993.1"/>
    <property type="molecule type" value="Genomic_DNA"/>
</dbReference>
<dbReference type="InterPro" id="IPR037401">
    <property type="entry name" value="SnoaL-like"/>
</dbReference>
<accession>A0A8J3Q4U5</accession>
<proteinExistence type="predicted"/>
<gene>
    <name evidence="2" type="ORF">Rhe02_20600</name>
</gene>
<evidence type="ECO:0000313" key="2">
    <source>
        <dbReference type="EMBL" id="GIH03993.1"/>
    </source>
</evidence>
<evidence type="ECO:0000259" key="1">
    <source>
        <dbReference type="Pfam" id="PF12680"/>
    </source>
</evidence>
<keyword evidence="3" id="KW-1185">Reference proteome</keyword>
<dbReference type="Pfam" id="PF12680">
    <property type="entry name" value="SnoaL_2"/>
    <property type="match status" value="1"/>
</dbReference>
<sequence>MALTHKEIFERYIYAGAISRNPEAIAAMFTEDGVYEAPLAPDGHPLHRPLVGRDAIRAGISLYHQQPTYQGTVNLQRTTVVLHDTADPDVFIAEIDVAFDEADGRRTTMSLVQIFRLRDGQIAMLRDYFSELPS</sequence>
<comment type="caution">
    <text evidence="2">The sequence shown here is derived from an EMBL/GenBank/DDBJ whole genome shotgun (WGS) entry which is preliminary data.</text>
</comment>
<feature type="domain" description="SnoaL-like" evidence="1">
    <location>
        <begin position="14"/>
        <end position="123"/>
    </location>
</feature>
<dbReference type="Gene3D" id="3.10.450.50">
    <property type="match status" value="1"/>
</dbReference>
<evidence type="ECO:0000313" key="3">
    <source>
        <dbReference type="Proteomes" id="UP000612899"/>
    </source>
</evidence>
<protein>
    <recommendedName>
        <fullName evidence="1">SnoaL-like domain-containing protein</fullName>
    </recommendedName>
</protein>
<dbReference type="AlphaFoldDB" id="A0A8J3Q4U5"/>
<dbReference type="InterPro" id="IPR032710">
    <property type="entry name" value="NTF2-like_dom_sf"/>
</dbReference>
<dbReference type="RefSeq" id="WP_203907890.1">
    <property type="nucleotide sequence ID" value="NZ_BONY01000010.1"/>
</dbReference>
<organism evidence="2 3">
    <name type="scientific">Rhizocola hellebori</name>
    <dbReference type="NCBI Taxonomy" id="1392758"/>
    <lineage>
        <taxon>Bacteria</taxon>
        <taxon>Bacillati</taxon>
        <taxon>Actinomycetota</taxon>
        <taxon>Actinomycetes</taxon>
        <taxon>Micromonosporales</taxon>
        <taxon>Micromonosporaceae</taxon>
        <taxon>Rhizocola</taxon>
    </lineage>
</organism>
<reference evidence="2" key="1">
    <citation type="submission" date="2021-01" db="EMBL/GenBank/DDBJ databases">
        <title>Whole genome shotgun sequence of Rhizocola hellebori NBRC 109834.</title>
        <authorList>
            <person name="Komaki H."/>
            <person name="Tamura T."/>
        </authorList>
    </citation>
    <scope>NUCLEOTIDE SEQUENCE</scope>
    <source>
        <strain evidence="2">NBRC 109834</strain>
    </source>
</reference>
<dbReference type="SUPFAM" id="SSF54427">
    <property type="entry name" value="NTF2-like"/>
    <property type="match status" value="1"/>
</dbReference>
<name>A0A8J3Q4U5_9ACTN</name>